<dbReference type="AlphaFoldDB" id="A0A6M3ZZY4"/>
<proteinExistence type="predicted"/>
<dbReference type="OrthoDB" id="8778554at2"/>
<dbReference type="KEGG" id="upi:EJG51_000945"/>
<dbReference type="EMBL" id="CP051152">
    <property type="protein sequence ID" value="QJQ04652.1"/>
    <property type="molecule type" value="Genomic_DNA"/>
</dbReference>
<evidence type="ECO:0000313" key="2">
    <source>
        <dbReference type="EMBL" id="QJQ04652.1"/>
    </source>
</evidence>
<feature type="signal peptide" evidence="1">
    <location>
        <begin position="1"/>
        <end position="20"/>
    </location>
</feature>
<sequence>MMKNSLLGLALLAGFSLAQAQTPKAAVDTSMDGIFTALVASNDLQGTVDTLIAHGANLHAVVSIAAAAGIPQGQVEQLQVCVNEISADVKVLSATCLRPRSVRTAYAAGANDPLNYLPATAAGKRAEGTK</sequence>
<keyword evidence="3" id="KW-1185">Reference proteome</keyword>
<organism evidence="2 3">
    <name type="scientific">Undibacterium piscinae</name>
    <dbReference type="NCBI Taxonomy" id="2495591"/>
    <lineage>
        <taxon>Bacteria</taxon>
        <taxon>Pseudomonadati</taxon>
        <taxon>Pseudomonadota</taxon>
        <taxon>Betaproteobacteria</taxon>
        <taxon>Burkholderiales</taxon>
        <taxon>Oxalobacteraceae</taxon>
        <taxon>Undibacterium</taxon>
    </lineage>
</organism>
<reference evidence="2 3" key="1">
    <citation type="journal article" date="2019" name="Int. J. Syst. Evol. Microbiol.">
        <title>Undibacterium piscinae sp. nov., isolated from Korean shiner intestine.</title>
        <authorList>
            <person name="Lee S.Y."/>
            <person name="Kang W."/>
            <person name="Kim P.S."/>
            <person name="Kim H.S."/>
            <person name="Sung H."/>
            <person name="Shin N.R."/>
            <person name="Whon T.W."/>
            <person name="Yun J.H."/>
            <person name="Lee J.Y."/>
            <person name="Lee J.Y."/>
            <person name="Jung M.J."/>
            <person name="Jeong Y.S."/>
            <person name="Tak E.J."/>
            <person name="Han J.E."/>
            <person name="Hyun D.W."/>
            <person name="Kang M.S."/>
            <person name="Lee K.E."/>
            <person name="Lee B.H."/>
            <person name="Bae J.W."/>
        </authorList>
    </citation>
    <scope>NUCLEOTIDE SEQUENCE [LARGE SCALE GENOMIC DNA]</scope>
    <source>
        <strain evidence="2 3">S11R28</strain>
    </source>
</reference>
<evidence type="ECO:0000256" key="1">
    <source>
        <dbReference type="SAM" id="SignalP"/>
    </source>
</evidence>
<name>A0A6M3ZZY4_9BURK</name>
<feature type="chain" id="PRO_5026969404" evidence="1">
    <location>
        <begin position="21"/>
        <end position="130"/>
    </location>
</feature>
<dbReference type="Proteomes" id="UP000274350">
    <property type="component" value="Chromosome"/>
</dbReference>
<gene>
    <name evidence="2" type="ORF">EJG51_000945</name>
</gene>
<protein>
    <submittedName>
        <fullName evidence="2">Uncharacterized protein</fullName>
    </submittedName>
</protein>
<evidence type="ECO:0000313" key="3">
    <source>
        <dbReference type="Proteomes" id="UP000274350"/>
    </source>
</evidence>
<keyword evidence="1" id="KW-0732">Signal</keyword>
<accession>A0A6M3ZZY4</accession>